<organism evidence="2 3">
    <name type="scientific">Frankia canadensis</name>
    <dbReference type="NCBI Taxonomy" id="1836972"/>
    <lineage>
        <taxon>Bacteria</taxon>
        <taxon>Bacillati</taxon>
        <taxon>Actinomycetota</taxon>
        <taxon>Actinomycetes</taxon>
        <taxon>Frankiales</taxon>
        <taxon>Frankiaceae</taxon>
        <taxon>Frankia</taxon>
    </lineage>
</organism>
<dbReference type="EMBL" id="FZMO01000002">
    <property type="protein sequence ID" value="SNQ45468.1"/>
    <property type="molecule type" value="Genomic_DNA"/>
</dbReference>
<evidence type="ECO:0000313" key="2">
    <source>
        <dbReference type="EMBL" id="SNQ45468.1"/>
    </source>
</evidence>
<proteinExistence type="predicted"/>
<dbReference type="RefSeq" id="WP_243407048.1">
    <property type="nucleotide sequence ID" value="NZ_FZMO01000002.1"/>
</dbReference>
<sequence length="89" mass="9524">MRGGGQAVVTHQDGPGTPERHGSHRRLGWRRRRRPAPAPEAPATVIIDGTPVITVLPADFVCCSYKGCGTLRPLAEAAENRPCPGCNRV</sequence>
<protein>
    <submittedName>
        <fullName evidence="2">Uncharacterized protein</fullName>
    </submittedName>
</protein>
<accession>A0A2I2KIH5</accession>
<dbReference type="AlphaFoldDB" id="A0A2I2KIH5"/>
<reference evidence="2 3" key="1">
    <citation type="submission" date="2017-06" db="EMBL/GenBank/DDBJ databases">
        <authorList>
            <person name="Kim H.J."/>
            <person name="Triplett B.A."/>
        </authorList>
    </citation>
    <scope>NUCLEOTIDE SEQUENCE [LARGE SCALE GENOMIC DNA]</scope>
    <source>
        <strain evidence="2">FRACA_ARgP5</strain>
    </source>
</reference>
<evidence type="ECO:0000256" key="1">
    <source>
        <dbReference type="SAM" id="MobiDB-lite"/>
    </source>
</evidence>
<feature type="region of interest" description="Disordered" evidence="1">
    <location>
        <begin position="1"/>
        <end position="42"/>
    </location>
</feature>
<gene>
    <name evidence="2" type="ORF">FRACA_100036</name>
</gene>
<dbReference type="Proteomes" id="UP000234331">
    <property type="component" value="Unassembled WGS sequence"/>
</dbReference>
<feature type="compositionally biased region" description="Basic residues" evidence="1">
    <location>
        <begin position="22"/>
        <end position="35"/>
    </location>
</feature>
<evidence type="ECO:0000313" key="3">
    <source>
        <dbReference type="Proteomes" id="UP000234331"/>
    </source>
</evidence>
<keyword evidence="3" id="KW-1185">Reference proteome</keyword>
<name>A0A2I2KIH5_9ACTN</name>